<gene>
    <name evidence="5" type="ORF">NMK_0832</name>
</gene>
<reference evidence="5 6" key="1">
    <citation type="journal article" date="2018" name="Environ. Microbiol.">
        <title>Isolation and genomic characterization of Novimethylophilus kurashikiensis gen. nov. sp. nov., a new lanthanide-dependent methylotrophic species of Methylophilaceae.</title>
        <authorList>
            <person name="Lv H."/>
            <person name="Sahin N."/>
            <person name="Tani A."/>
        </authorList>
    </citation>
    <scope>NUCLEOTIDE SEQUENCE [LARGE SCALE GENOMIC DNA]</scope>
    <source>
        <strain evidence="5 6">La2-4</strain>
    </source>
</reference>
<keyword evidence="3" id="KW-0067">ATP-binding</keyword>
<evidence type="ECO:0000313" key="5">
    <source>
        <dbReference type="EMBL" id="GBG13287.1"/>
    </source>
</evidence>
<dbReference type="GO" id="GO:0005524">
    <property type="term" value="F:ATP binding"/>
    <property type="evidence" value="ECO:0007669"/>
    <property type="project" value="UniProtKB-KW"/>
</dbReference>
<dbReference type="Gene3D" id="3.30.300.160">
    <property type="entry name" value="Type II secretion system, protein E, N-terminal domain"/>
    <property type="match status" value="1"/>
</dbReference>
<dbReference type="Gene3D" id="3.40.50.300">
    <property type="entry name" value="P-loop containing nucleotide triphosphate hydrolases"/>
    <property type="match status" value="1"/>
</dbReference>
<protein>
    <submittedName>
        <fullName evidence="5">MSHA biogenesis protein MshE</fullName>
    </submittedName>
</protein>
<dbReference type="Pfam" id="PF05157">
    <property type="entry name" value="MshEN"/>
    <property type="match status" value="1"/>
</dbReference>
<dbReference type="Pfam" id="PF00437">
    <property type="entry name" value="T2SSE"/>
    <property type="match status" value="1"/>
</dbReference>
<name>A0A2R5F4F4_9PROT</name>
<dbReference type="InterPro" id="IPR037257">
    <property type="entry name" value="T2SS_E_N_sf"/>
</dbReference>
<dbReference type="SUPFAM" id="SSF160246">
    <property type="entry name" value="EspE N-terminal domain-like"/>
    <property type="match status" value="2"/>
</dbReference>
<evidence type="ECO:0000256" key="1">
    <source>
        <dbReference type="ARBA" id="ARBA00006611"/>
    </source>
</evidence>
<dbReference type="InterPro" id="IPR007831">
    <property type="entry name" value="T2SS_GspE_N"/>
</dbReference>
<dbReference type="InterPro" id="IPR001482">
    <property type="entry name" value="T2SS/T4SS_dom"/>
</dbReference>
<dbReference type="SUPFAM" id="SSF52540">
    <property type="entry name" value="P-loop containing nucleoside triphosphate hydrolases"/>
    <property type="match status" value="1"/>
</dbReference>
<feature type="domain" description="Bacterial type II secretion system protein E" evidence="4">
    <location>
        <begin position="590"/>
        <end position="604"/>
    </location>
</feature>
<dbReference type="EMBL" id="BDOQ01000003">
    <property type="protein sequence ID" value="GBG13287.1"/>
    <property type="molecule type" value="Genomic_DNA"/>
</dbReference>
<dbReference type="Proteomes" id="UP000245081">
    <property type="component" value="Unassembled WGS sequence"/>
</dbReference>
<dbReference type="AlphaFoldDB" id="A0A2R5F4F4"/>
<dbReference type="PROSITE" id="PS00662">
    <property type="entry name" value="T2SP_E"/>
    <property type="match status" value="1"/>
</dbReference>
<comment type="caution">
    <text evidence="5">The sequence shown here is derived from an EMBL/GenBank/DDBJ whole genome shotgun (WGS) entry which is preliminary data.</text>
</comment>
<dbReference type="PANTHER" id="PTHR30258:SF1">
    <property type="entry name" value="PROTEIN TRANSPORT PROTEIN HOFB HOMOLOG"/>
    <property type="match status" value="1"/>
</dbReference>
<dbReference type="RefSeq" id="WP_227871356.1">
    <property type="nucleotide sequence ID" value="NZ_BDOQ01000003.1"/>
</dbReference>
<evidence type="ECO:0000313" key="6">
    <source>
        <dbReference type="Proteomes" id="UP000245081"/>
    </source>
</evidence>
<keyword evidence="2" id="KW-0547">Nucleotide-binding</keyword>
<organism evidence="5 6">
    <name type="scientific">Novimethylophilus kurashikiensis</name>
    <dbReference type="NCBI Taxonomy" id="1825523"/>
    <lineage>
        <taxon>Bacteria</taxon>
        <taxon>Pseudomonadati</taxon>
        <taxon>Pseudomonadota</taxon>
        <taxon>Betaproteobacteria</taxon>
        <taxon>Nitrosomonadales</taxon>
        <taxon>Methylophilaceae</taxon>
        <taxon>Novimethylophilus</taxon>
    </lineage>
</organism>
<dbReference type="PANTHER" id="PTHR30258">
    <property type="entry name" value="TYPE II SECRETION SYSTEM PROTEIN GSPE-RELATED"/>
    <property type="match status" value="1"/>
</dbReference>
<accession>A0A2R5F4F4</accession>
<dbReference type="InterPro" id="IPR027417">
    <property type="entry name" value="P-loop_NTPase"/>
</dbReference>
<dbReference type="Gene3D" id="3.30.450.90">
    <property type="match status" value="1"/>
</dbReference>
<sequence>MSTNNLNWPLAAYAILGEPEQPHPPCTIVLRDATEMHGTLAIFDPDHGTVALIPPDSTSAQNIPIDSIKAVRLTQPIRLNSSTVVTETQGIFTAPQVRHCSLEFKDGEMREIDSFGILETASGLYLYEPAADNAGHFLRNFIPSSAIKNHFIGEPLGKILIEENIATEDHVNVGLQKQQELRNRPLGEYLTEDDIISPDQLVKALNELRHLPMKRLGEALMEAGLITQSQLEAALAEQKLNRRRSLGSILIDMGVVDEITITRILARKLGIPYISLARFNIDPNAIKLVPEAVATKYNLIPLGMVDQRIFVAMENPLLHEAMNEVRFHAKKTAEPVMASGDEIRKVIRTFYGGAKIDDLASELSEAMDKGDDEAEQFNEPSESDNTLTRLVNKIILDAHQQGVSDIHIETYPGKRNSIIRFRKDGVMMHYFNLPANYRGAIVSRLKIMANLDISEKRKGQDGKIDFSQYGPARIELRVATIPTTNGLEDVVLRLLAGGKPLPLAKIGLSEDNLTRVSSLAQRPHGMFLVCGPTGSGKTTTLHSVLGFINNAERKIWTAEDPIEITQEGLRQVQVNPKIGWTFATALRSFLRADPDVIMVGEMRDRETAQIGVEASLTGHMVLSTLHTNSAPESVVRLLDMGVDSFNFADALLGVLAQRLARRLCPECKRPHLATQEELDALVSEYCETYEQAHCESPPHAAILSNWRSRFGDKNGGITLYTAVGCPNCDQTGYKGRLGLHELLFGTPEIRRLIQNRAPVADILAAALDAGMLTLKQDGIQKVLMGDTDIARVRATC</sequence>
<proteinExistence type="inferred from homology"/>
<evidence type="ECO:0000259" key="4">
    <source>
        <dbReference type="PROSITE" id="PS00662"/>
    </source>
</evidence>
<dbReference type="GO" id="GO:0005886">
    <property type="term" value="C:plasma membrane"/>
    <property type="evidence" value="ECO:0007669"/>
    <property type="project" value="TreeGrafter"/>
</dbReference>
<dbReference type="GO" id="GO:0016887">
    <property type="term" value="F:ATP hydrolysis activity"/>
    <property type="evidence" value="ECO:0007669"/>
    <property type="project" value="TreeGrafter"/>
</dbReference>
<comment type="similarity">
    <text evidence="1">Belongs to the GSP E family.</text>
</comment>
<evidence type="ECO:0000256" key="2">
    <source>
        <dbReference type="ARBA" id="ARBA00022741"/>
    </source>
</evidence>
<evidence type="ECO:0000256" key="3">
    <source>
        <dbReference type="ARBA" id="ARBA00022840"/>
    </source>
</evidence>
<dbReference type="CDD" id="cd01129">
    <property type="entry name" value="PulE-GspE-like"/>
    <property type="match status" value="1"/>
</dbReference>
<keyword evidence="6" id="KW-1185">Reference proteome</keyword>